<organism evidence="1 2">
    <name type="scientific">Streptococcus lactarius</name>
    <dbReference type="NCBI Taxonomy" id="684066"/>
    <lineage>
        <taxon>Bacteria</taxon>
        <taxon>Bacillati</taxon>
        <taxon>Bacillota</taxon>
        <taxon>Bacilli</taxon>
        <taxon>Lactobacillales</taxon>
        <taxon>Streptococcaceae</taxon>
        <taxon>Streptococcus</taxon>
    </lineage>
</organism>
<evidence type="ECO:0000313" key="2">
    <source>
        <dbReference type="Proteomes" id="UP001138780"/>
    </source>
</evidence>
<proteinExistence type="predicted"/>
<dbReference type="EMBL" id="MRXX01000010">
    <property type="protein sequence ID" value="MBK4780115.1"/>
    <property type="molecule type" value="Genomic_DNA"/>
</dbReference>
<name>A0A9X0WPX9_9STRE</name>
<protein>
    <submittedName>
        <fullName evidence="1">Uncharacterized protein</fullName>
    </submittedName>
</protein>
<dbReference type="Proteomes" id="UP001138780">
    <property type="component" value="Unassembled WGS sequence"/>
</dbReference>
<evidence type="ECO:0000313" key="1">
    <source>
        <dbReference type="EMBL" id="MBK4780115.1"/>
    </source>
</evidence>
<comment type="caution">
    <text evidence="1">The sequence shown here is derived from an EMBL/GenBank/DDBJ whole genome shotgun (WGS) entry which is preliminary data.</text>
</comment>
<reference evidence="1" key="1">
    <citation type="submission" date="2016-12" db="EMBL/GenBank/DDBJ databases">
        <title>Draft genome of Streptococcus lactarius CCUG 66490T type strain.</title>
        <authorList>
            <person name="Salva-Serra F."/>
            <person name="Engstrom-Jakobsson H."/>
            <person name="Thorell K."/>
            <person name="Gomila M."/>
            <person name="Gonzales-Siles L."/>
            <person name="Busquets A."/>
            <person name="Jaen-Luchoro D."/>
            <person name="Karlsson R."/>
            <person name="Kristiansson E."/>
            <person name="Moore E."/>
        </authorList>
    </citation>
    <scope>NUCLEOTIDE SEQUENCE</scope>
    <source>
        <strain evidence="1">CCUG 66490</strain>
    </source>
</reference>
<sequence length="69" mass="8481">MSNWNLKSFDNLYASLAESAYRYRPTNFPYEQLDQIQDERSKLKWEYDNEIDAFYKHQKKLESKPKKNQ</sequence>
<gene>
    <name evidence="1" type="ORF">BTU61_07915</name>
</gene>
<accession>A0A9X0WPX9</accession>
<dbReference type="AlphaFoldDB" id="A0A9X0WPX9"/>